<proteinExistence type="predicted"/>
<evidence type="ECO:0000313" key="3">
    <source>
        <dbReference type="Proteomes" id="UP000651208"/>
    </source>
</evidence>
<dbReference type="InterPro" id="IPR029082">
    <property type="entry name" value="Imm35"/>
</dbReference>
<sequence>MITFIEALNKAKNYLAEYDIPVEITVIDRFSEGWLFCFQSREFLETGDFSTQLIGNCPFIIDKDSGKIYELGTAYPIDVYIQQYENKKINGNF</sequence>
<dbReference type="RefSeq" id="WP_187756470.1">
    <property type="nucleotide sequence ID" value="NZ_JABURY010000033.1"/>
</dbReference>
<feature type="domain" description="Immunity protein 35" evidence="1">
    <location>
        <begin position="6"/>
        <end position="77"/>
    </location>
</feature>
<evidence type="ECO:0000259" key="1">
    <source>
        <dbReference type="Pfam" id="PF15567"/>
    </source>
</evidence>
<dbReference type="Pfam" id="PF15567">
    <property type="entry name" value="Imm35"/>
    <property type="match status" value="1"/>
</dbReference>
<keyword evidence="3" id="KW-1185">Reference proteome</keyword>
<name>A0ABR7R0P5_9GAMM</name>
<comment type="caution">
    <text evidence="2">The sequence shown here is derived from an EMBL/GenBank/DDBJ whole genome shotgun (WGS) entry which is preliminary data.</text>
</comment>
<reference evidence="2 3" key="1">
    <citation type="submission" date="2020-06" db="EMBL/GenBank/DDBJ databases">
        <title>Frischella cerana isolated from Apis cerana gut homogenate.</title>
        <authorList>
            <person name="Wolter L.A."/>
            <person name="Suenami S."/>
            <person name="Miyazaki R."/>
        </authorList>
    </citation>
    <scope>NUCLEOTIDE SEQUENCE [LARGE SCALE GENOMIC DNA]</scope>
    <source>
        <strain evidence="2 3">Ac13</strain>
    </source>
</reference>
<protein>
    <recommendedName>
        <fullName evidence="1">Immunity protein 35 domain-containing protein</fullName>
    </recommendedName>
</protein>
<gene>
    <name evidence="2" type="ORF">FcAc13_12040</name>
</gene>
<dbReference type="EMBL" id="JABURY010000033">
    <property type="protein sequence ID" value="MBC9132028.1"/>
    <property type="molecule type" value="Genomic_DNA"/>
</dbReference>
<organism evidence="2 3">
    <name type="scientific">Frischella japonica</name>
    <dbReference type="NCBI Taxonomy" id="2741544"/>
    <lineage>
        <taxon>Bacteria</taxon>
        <taxon>Pseudomonadati</taxon>
        <taxon>Pseudomonadota</taxon>
        <taxon>Gammaproteobacteria</taxon>
        <taxon>Orbales</taxon>
        <taxon>Orbaceae</taxon>
        <taxon>Frischella</taxon>
    </lineage>
</organism>
<dbReference type="Proteomes" id="UP000651208">
    <property type="component" value="Unassembled WGS sequence"/>
</dbReference>
<evidence type="ECO:0000313" key="2">
    <source>
        <dbReference type="EMBL" id="MBC9132028.1"/>
    </source>
</evidence>
<accession>A0ABR7R0P5</accession>